<dbReference type="EMBL" id="CACVKT020002154">
    <property type="protein sequence ID" value="CAC5375468.1"/>
    <property type="molecule type" value="Genomic_DNA"/>
</dbReference>
<evidence type="ECO:0000313" key="2">
    <source>
        <dbReference type="EMBL" id="CAC5375468.1"/>
    </source>
</evidence>
<sequence>MIEAEFMVISIETKYIVMYSVTKAIFKLAFIWMGQGHFLYIVSAGLTEKVTEGTNVTISYAPTVFIQLINETLHCITCDGKPSATVVSLKWELQKLNGDHPTNVLGTSDEMLNLKNFQQDDTFYLQNGNYICTVTYAQNNTTNISKLQSSISVEMEGEYNNTKTDLYNTLLDYTKTYEQSFSTGNYYLSYWNRVETFPEFLTKVSSELENELRAQFVSQDGGYQYSQNSATCDTSLSLSWNTLFIQSCDDAVEKRLKTYSIISFVFKAINILAEVL</sequence>
<name>A0A6J8AY05_MYTCO</name>
<evidence type="ECO:0000313" key="3">
    <source>
        <dbReference type="Proteomes" id="UP000507470"/>
    </source>
</evidence>
<dbReference type="Proteomes" id="UP000507470">
    <property type="component" value="Unassembled WGS sequence"/>
</dbReference>
<gene>
    <name evidence="2" type="ORF">MCOR_12445</name>
</gene>
<proteinExistence type="predicted"/>
<dbReference type="PROSITE" id="PS50835">
    <property type="entry name" value="IG_LIKE"/>
    <property type="match status" value="1"/>
</dbReference>
<dbReference type="AlphaFoldDB" id="A0A6J8AY05"/>
<dbReference type="OrthoDB" id="6131345at2759"/>
<dbReference type="InterPro" id="IPR007110">
    <property type="entry name" value="Ig-like_dom"/>
</dbReference>
<evidence type="ECO:0000259" key="1">
    <source>
        <dbReference type="PROSITE" id="PS50835"/>
    </source>
</evidence>
<organism evidence="2 3">
    <name type="scientific">Mytilus coruscus</name>
    <name type="common">Sea mussel</name>
    <dbReference type="NCBI Taxonomy" id="42192"/>
    <lineage>
        <taxon>Eukaryota</taxon>
        <taxon>Metazoa</taxon>
        <taxon>Spiralia</taxon>
        <taxon>Lophotrochozoa</taxon>
        <taxon>Mollusca</taxon>
        <taxon>Bivalvia</taxon>
        <taxon>Autobranchia</taxon>
        <taxon>Pteriomorphia</taxon>
        <taxon>Mytilida</taxon>
        <taxon>Mytiloidea</taxon>
        <taxon>Mytilidae</taxon>
        <taxon>Mytilinae</taxon>
        <taxon>Mytilus</taxon>
    </lineage>
</organism>
<reference evidence="2 3" key="1">
    <citation type="submission" date="2020-06" db="EMBL/GenBank/DDBJ databases">
        <authorList>
            <person name="Li R."/>
            <person name="Bekaert M."/>
        </authorList>
    </citation>
    <scope>NUCLEOTIDE SEQUENCE [LARGE SCALE GENOMIC DNA]</scope>
    <source>
        <strain evidence="3">wild</strain>
    </source>
</reference>
<keyword evidence="3" id="KW-1185">Reference proteome</keyword>
<accession>A0A6J8AY05</accession>
<protein>
    <recommendedName>
        <fullName evidence="1">Ig-like domain-containing protein</fullName>
    </recommendedName>
</protein>
<feature type="domain" description="Ig-like" evidence="1">
    <location>
        <begin position="50"/>
        <end position="145"/>
    </location>
</feature>